<feature type="transmembrane region" description="Helical" evidence="1">
    <location>
        <begin position="63"/>
        <end position="80"/>
    </location>
</feature>
<evidence type="ECO:0000313" key="2">
    <source>
        <dbReference type="EMBL" id="QQG65657.1"/>
    </source>
</evidence>
<dbReference type="Pfam" id="PF09605">
    <property type="entry name" value="Trep_Strep"/>
    <property type="match status" value="1"/>
</dbReference>
<keyword evidence="3" id="KW-1185">Reference proteome</keyword>
<dbReference type="InterPro" id="IPR011733">
    <property type="entry name" value="CHP02185_IM"/>
</dbReference>
<keyword evidence="1" id="KW-1133">Transmembrane helix</keyword>
<dbReference type="AlphaFoldDB" id="A0A7T5VD63"/>
<dbReference type="Proteomes" id="UP000596092">
    <property type="component" value="Chromosome"/>
</dbReference>
<feature type="transmembrane region" description="Helical" evidence="1">
    <location>
        <begin position="87"/>
        <end position="105"/>
    </location>
</feature>
<dbReference type="EMBL" id="CP054140">
    <property type="protein sequence ID" value="QQG65657.1"/>
    <property type="molecule type" value="Genomic_DNA"/>
</dbReference>
<dbReference type="RefSeq" id="WP_199260988.1">
    <property type="nucleotide sequence ID" value="NZ_CP054140.1"/>
</dbReference>
<dbReference type="KEGG" id="dog:HP555_07145"/>
<evidence type="ECO:0000313" key="3">
    <source>
        <dbReference type="Proteomes" id="UP000596092"/>
    </source>
</evidence>
<evidence type="ECO:0000256" key="1">
    <source>
        <dbReference type="SAM" id="Phobius"/>
    </source>
</evidence>
<protein>
    <submittedName>
        <fullName evidence="2">Uncharacterized protein</fullName>
    </submittedName>
</protein>
<reference evidence="2 3" key="1">
    <citation type="submission" date="2020-05" db="EMBL/GenBank/DDBJ databases">
        <title>Complete genome of Desulfobulbus oligotrophicus.</title>
        <authorList>
            <person name="Podar M."/>
        </authorList>
    </citation>
    <scope>NUCLEOTIDE SEQUENCE [LARGE SCALE GENOMIC DNA]</scope>
    <source>
        <strain evidence="2 3">Prop6</strain>
    </source>
</reference>
<proteinExistence type="predicted"/>
<feature type="transmembrane region" description="Helical" evidence="1">
    <location>
        <begin position="111"/>
        <end position="130"/>
    </location>
</feature>
<feature type="transmembrane region" description="Helical" evidence="1">
    <location>
        <begin position="36"/>
        <end position="57"/>
    </location>
</feature>
<feature type="transmembrane region" description="Helical" evidence="1">
    <location>
        <begin position="137"/>
        <end position="160"/>
    </location>
</feature>
<organism evidence="2 3">
    <name type="scientific">Desulfobulbus oligotrophicus</name>
    <dbReference type="NCBI Taxonomy" id="1909699"/>
    <lineage>
        <taxon>Bacteria</taxon>
        <taxon>Pseudomonadati</taxon>
        <taxon>Thermodesulfobacteriota</taxon>
        <taxon>Desulfobulbia</taxon>
        <taxon>Desulfobulbales</taxon>
        <taxon>Desulfobulbaceae</taxon>
        <taxon>Desulfobulbus</taxon>
    </lineage>
</organism>
<keyword evidence="1" id="KW-0812">Transmembrane</keyword>
<keyword evidence="1" id="KW-0472">Membrane</keyword>
<feature type="transmembrane region" description="Helical" evidence="1">
    <location>
        <begin position="166"/>
        <end position="186"/>
    </location>
</feature>
<gene>
    <name evidence="2" type="ORF">HP555_07145</name>
</gene>
<sequence>MKSAEIMLPGDTPMPPLVVNGEASAYRRTHWTTRELVTIGVFATIIKASTIMLAYAGGGMNPVTLAAKNCLYATLMIVLLHKVPRTWTMTLAVGITSLISLLLMGQGILHGPATVVACLLGEGAISMLGGYGRTRNIVVGVMVAEIASKAAGLGLSWLVMREQPGMLIVATVFVAIGAIGTFLGSITGIRFMKELRHAGIIIH</sequence>
<accession>A0A7T5VD63</accession>
<name>A0A7T5VD63_9BACT</name>